<proteinExistence type="predicted"/>
<dbReference type="Proteomes" id="UP000001944">
    <property type="component" value="Chromosome"/>
</dbReference>
<evidence type="ECO:0000313" key="4">
    <source>
        <dbReference type="Proteomes" id="UP000031874"/>
    </source>
</evidence>
<dbReference type="EMBL" id="AM233362">
    <property type="protein sequence ID" value="CAJ79417.1"/>
    <property type="molecule type" value="Genomic_DNA"/>
</dbReference>
<dbReference type="AlphaFoldDB" id="A0AAI8BID5"/>
<reference evidence="2" key="1">
    <citation type="submission" date="2006-02" db="EMBL/GenBank/DDBJ databases">
        <authorList>
            <consortium name="Microbial Genomics Group"/>
            <consortium name="Lawrence Livermore National Laboratory"/>
            <consortium name="and the Genome Analysis Group"/>
            <consortium name="Oak Ridge National Laboratory"/>
            <person name="Larimer F.W."/>
        </authorList>
    </citation>
    <scope>NUCLEOTIDE SEQUENCE</scope>
    <source>
        <strain evidence="2">LVS</strain>
    </source>
</reference>
<evidence type="ECO:0000313" key="3">
    <source>
        <dbReference type="Proteomes" id="UP000001944"/>
    </source>
</evidence>
<evidence type="ECO:0000313" key="1">
    <source>
        <dbReference type="EMBL" id="AJI59401.1"/>
    </source>
</evidence>
<dbReference type="SUPFAM" id="SSF52540">
    <property type="entry name" value="P-loop containing nucleoside triphosphate hydrolases"/>
    <property type="match status" value="1"/>
</dbReference>
<name>A0AAI8BID5_FRATH</name>
<reference evidence="2" key="4">
    <citation type="submission" date="2015-02" db="EMBL/GenBank/DDBJ databases">
        <title>Complete genome sequence of Francisella tularensis LVS (Live Vaccine Strain).</title>
        <authorList>
            <person name="Chain P."/>
            <person name="Larimer F."/>
            <person name="Land M."/>
            <person name="Stilwagen S."/>
            <person name="Larsson P."/>
            <person name="Bearden S."/>
            <person name="Chu M."/>
            <person name="Oyston P."/>
            <person name="Forsman M."/>
            <person name="Andersson S."/>
            <person name="Lindler L."/>
            <person name="Titball R."/>
            <person name="Garcia E."/>
        </authorList>
    </citation>
    <scope>NUCLEOTIDE SEQUENCE</scope>
    <source>
        <strain evidence="2">LVS</strain>
    </source>
</reference>
<dbReference type="Proteomes" id="UP000031874">
    <property type="component" value="Chromosome"/>
</dbReference>
<reference evidence="1 4" key="3">
    <citation type="journal article" date="2015" name="Genome Announc.">
        <title>Genome sequencing of 18 francisella strains to aid in assay development and testing.</title>
        <authorList>
            <person name="Johnson S.L."/>
            <person name="Daligault H.E."/>
            <person name="Davenport K.W."/>
            <person name="Coyne S.R."/>
            <person name="Frey K.G."/>
            <person name="Koroleva G.I."/>
            <person name="Broomall S.M."/>
            <person name="Bishop-Lilly K.A."/>
            <person name="Bruce D.C."/>
            <person name="Chertkov O."/>
            <person name="Freitas T."/>
            <person name="Jaissle J."/>
            <person name="Ladner J.T."/>
            <person name="Rosenzweig C.N."/>
            <person name="Gibbons H.S."/>
            <person name="Palacios G.F."/>
            <person name="Redden C.L."/>
            <person name="Xu Y."/>
            <person name="Minogue T.D."/>
            <person name="Chain P.S."/>
        </authorList>
    </citation>
    <scope>NUCLEOTIDE SEQUENCE [LARGE SCALE GENOMIC DNA]</scope>
    <source>
        <strain evidence="1 4">LVS</strain>
    </source>
</reference>
<sequence>MKITRLKIKGYKNLDIDIKHESNIMAFIRLNGSGKSNVLEALSFIFREIYKNKQEDILKKVCKNILFEFEIYFKTQNSEDSTYRFIGKKGNFTFSN</sequence>
<reference evidence="3" key="2">
    <citation type="submission" date="2006-03" db="EMBL/GenBank/DDBJ databases">
        <title>Complete genome sequence of Francisella tularensis LVS (Live Vaccine Strain).</title>
        <authorList>
            <person name="Chain P."/>
            <person name="Larimer F."/>
            <person name="Land M."/>
            <person name="Stilwagen S."/>
            <person name="Larsson P."/>
            <person name="Bearden S."/>
            <person name="Chu M."/>
            <person name="Oyston P."/>
            <person name="Forsman M."/>
            <person name="Andersson S."/>
            <person name="Lindler L."/>
            <person name="Titball R."/>
            <person name="Garcia E."/>
        </authorList>
    </citation>
    <scope>NUCLEOTIDE SEQUENCE [LARGE SCALE GENOMIC DNA]</scope>
    <source>
        <strain evidence="3">LVS</strain>
    </source>
</reference>
<dbReference type="InterPro" id="IPR027417">
    <property type="entry name" value="P-loop_NTPase"/>
</dbReference>
<organism evidence="1 4">
    <name type="scientific">Francisella tularensis subsp. holarctica (strain LVS)</name>
    <dbReference type="NCBI Taxonomy" id="376619"/>
    <lineage>
        <taxon>Bacteria</taxon>
        <taxon>Pseudomonadati</taxon>
        <taxon>Pseudomonadota</taxon>
        <taxon>Gammaproteobacteria</taxon>
        <taxon>Thiotrichales</taxon>
        <taxon>Francisellaceae</taxon>
        <taxon>Francisella</taxon>
    </lineage>
</organism>
<evidence type="ECO:0000313" key="2">
    <source>
        <dbReference type="EMBL" id="CAJ79417.1"/>
    </source>
</evidence>
<gene>
    <name evidence="2" type="ordered locus">FTL_0978</name>
    <name evidence="1" type="ORF">AW21_1877</name>
</gene>
<dbReference type="EMBL" id="CP009694">
    <property type="protein sequence ID" value="AJI59401.1"/>
    <property type="molecule type" value="Genomic_DNA"/>
</dbReference>
<accession>A0AAI8BID5</accession>
<dbReference type="KEGG" id="ftl:FTL_0978"/>
<dbReference type="Gene3D" id="3.40.50.300">
    <property type="entry name" value="P-loop containing nucleotide triphosphate hydrolases"/>
    <property type="match status" value="1"/>
</dbReference>
<protein>
    <submittedName>
        <fullName evidence="1">AAA domain protein</fullName>
    </submittedName>
</protein>